<keyword evidence="2" id="KW-1185">Reference proteome</keyword>
<accession>A0A2T0LTD9</accession>
<dbReference type="InterPro" id="IPR049975">
    <property type="entry name" value="SAV_915-like_dom"/>
</dbReference>
<proteinExistence type="predicted"/>
<dbReference type="EMBL" id="PVNH01000006">
    <property type="protein sequence ID" value="PRX47000.1"/>
    <property type="molecule type" value="Genomic_DNA"/>
</dbReference>
<evidence type="ECO:0000313" key="1">
    <source>
        <dbReference type="EMBL" id="PRX47000.1"/>
    </source>
</evidence>
<gene>
    <name evidence="1" type="ORF">B0I33_10697</name>
</gene>
<organism evidence="1 2">
    <name type="scientific">Prauserella shujinwangii</name>
    <dbReference type="NCBI Taxonomy" id="1453103"/>
    <lineage>
        <taxon>Bacteria</taxon>
        <taxon>Bacillati</taxon>
        <taxon>Actinomycetota</taxon>
        <taxon>Actinomycetes</taxon>
        <taxon>Pseudonocardiales</taxon>
        <taxon>Pseudonocardiaceae</taxon>
        <taxon>Prauserella</taxon>
    </lineage>
</organism>
<sequence length="108" mass="11918">MLDTAKSGPARALPPVVYLPCVEHVRNPQDAVVEYRRTNDHRVALLVYSALDRLQSCCGDDQPWVVCPTTMLAPLMQAVPFDLVLLDVVIPDGHRGFAGNTRPRHTTA</sequence>
<dbReference type="Proteomes" id="UP000238362">
    <property type="component" value="Unassembled WGS sequence"/>
</dbReference>
<dbReference type="NCBIfam" id="NF042914">
    <property type="entry name" value="SAV915_dom"/>
    <property type="match status" value="1"/>
</dbReference>
<dbReference type="RefSeq" id="WP_181193316.1">
    <property type="nucleotide sequence ID" value="NZ_PVNH01000006.1"/>
</dbReference>
<comment type="caution">
    <text evidence="1">The sequence shown here is derived from an EMBL/GenBank/DDBJ whole genome shotgun (WGS) entry which is preliminary data.</text>
</comment>
<reference evidence="1 2" key="1">
    <citation type="submission" date="2018-03" db="EMBL/GenBank/DDBJ databases">
        <title>Genomic Encyclopedia of Type Strains, Phase III (KMG-III): the genomes of soil and plant-associated and newly described type strains.</title>
        <authorList>
            <person name="Whitman W."/>
        </authorList>
    </citation>
    <scope>NUCLEOTIDE SEQUENCE [LARGE SCALE GENOMIC DNA]</scope>
    <source>
        <strain evidence="1 2">CGMCC 4.7125</strain>
    </source>
</reference>
<evidence type="ECO:0000313" key="2">
    <source>
        <dbReference type="Proteomes" id="UP000238362"/>
    </source>
</evidence>
<dbReference type="AlphaFoldDB" id="A0A2T0LTD9"/>
<protein>
    <submittedName>
        <fullName evidence="1">Uncharacterized protein</fullName>
    </submittedName>
</protein>
<name>A0A2T0LTD9_9PSEU</name>